<accession>A0AAV3R2M0</accession>
<proteinExistence type="predicted"/>
<evidence type="ECO:0000313" key="2">
    <source>
        <dbReference type="EMBL" id="GAA0170109.1"/>
    </source>
</evidence>
<gene>
    <name evidence="2" type="ORF">LIER_24447</name>
</gene>
<name>A0AAV3R2M0_LITER</name>
<organism evidence="2 3">
    <name type="scientific">Lithospermum erythrorhizon</name>
    <name type="common">Purple gromwell</name>
    <name type="synonym">Lithospermum officinale var. erythrorhizon</name>
    <dbReference type="NCBI Taxonomy" id="34254"/>
    <lineage>
        <taxon>Eukaryota</taxon>
        <taxon>Viridiplantae</taxon>
        <taxon>Streptophyta</taxon>
        <taxon>Embryophyta</taxon>
        <taxon>Tracheophyta</taxon>
        <taxon>Spermatophyta</taxon>
        <taxon>Magnoliopsida</taxon>
        <taxon>eudicotyledons</taxon>
        <taxon>Gunneridae</taxon>
        <taxon>Pentapetalae</taxon>
        <taxon>asterids</taxon>
        <taxon>lamiids</taxon>
        <taxon>Boraginales</taxon>
        <taxon>Boraginaceae</taxon>
        <taxon>Boraginoideae</taxon>
        <taxon>Lithospermeae</taxon>
        <taxon>Lithospermum</taxon>
    </lineage>
</organism>
<feature type="compositionally biased region" description="Polar residues" evidence="1">
    <location>
        <begin position="102"/>
        <end position="123"/>
    </location>
</feature>
<dbReference type="Proteomes" id="UP001454036">
    <property type="component" value="Unassembled WGS sequence"/>
</dbReference>
<keyword evidence="3" id="KW-1185">Reference proteome</keyword>
<feature type="region of interest" description="Disordered" evidence="1">
    <location>
        <begin position="69"/>
        <end position="136"/>
    </location>
</feature>
<reference evidence="2 3" key="1">
    <citation type="submission" date="2024-01" db="EMBL/GenBank/DDBJ databases">
        <title>The complete chloroplast genome sequence of Lithospermum erythrorhizon: insights into the phylogenetic relationship among Boraginaceae species and the maternal lineages of purple gromwells.</title>
        <authorList>
            <person name="Okada T."/>
            <person name="Watanabe K."/>
        </authorList>
    </citation>
    <scope>NUCLEOTIDE SEQUENCE [LARGE SCALE GENOMIC DNA]</scope>
</reference>
<evidence type="ECO:0000256" key="1">
    <source>
        <dbReference type="SAM" id="MobiDB-lite"/>
    </source>
</evidence>
<protein>
    <submittedName>
        <fullName evidence="2">Uncharacterized protein</fullName>
    </submittedName>
</protein>
<dbReference type="AlphaFoldDB" id="A0AAV3R2M0"/>
<sequence>MSLTSGYARKITKKSWKLKRGGTYSCSRSKALADLTTPHQAARQDRERLSETIPRRTLFTRLTKVVESPLGVPNPVADRPIDNPSSINIREPSNRIEETDHSNTTMLGNNIQMNEEDNPSQNHPPHDAHGPPYPTDIEAEVQRRVNEVLERKREDNTVFSLYPSFNW</sequence>
<comment type="caution">
    <text evidence="2">The sequence shown here is derived from an EMBL/GenBank/DDBJ whole genome shotgun (WGS) entry which is preliminary data.</text>
</comment>
<evidence type="ECO:0000313" key="3">
    <source>
        <dbReference type="Proteomes" id="UP001454036"/>
    </source>
</evidence>
<feature type="compositionally biased region" description="Basic and acidic residues" evidence="1">
    <location>
        <begin position="92"/>
        <end position="101"/>
    </location>
</feature>
<dbReference type="EMBL" id="BAABME010007097">
    <property type="protein sequence ID" value="GAA0170109.1"/>
    <property type="molecule type" value="Genomic_DNA"/>
</dbReference>